<evidence type="ECO:0000313" key="3">
    <source>
        <dbReference type="EMBL" id="CAF3617247.1"/>
    </source>
</evidence>
<comment type="caution">
    <text evidence="2">The sequence shown here is derived from an EMBL/GenBank/DDBJ whole genome shotgun (WGS) entry which is preliminary data.</text>
</comment>
<dbReference type="EMBL" id="CAJNOQ010004303">
    <property type="protein sequence ID" value="CAF1053341.1"/>
    <property type="molecule type" value="Genomic_DNA"/>
</dbReference>
<gene>
    <name evidence="2" type="ORF">GPM918_LOCUS16399</name>
    <name evidence="1" type="ORF">OVA965_LOCUS6223</name>
    <name evidence="4" type="ORF">SRO942_LOCUS16401</name>
    <name evidence="3" type="ORF">TMI583_LOCUS6219</name>
</gene>
<keyword evidence="5" id="KW-1185">Reference proteome</keyword>
<sequence>MKRARQAKTSDEGVIAMKNKYSKPNFGRRLKEPNISDLCERTDERKMIVQPVQETEVEDFEKLADSMNQELVKNPVGNDMIKNLWRKTYNYRRHYIQTNKTVDILLKFPAYRLMNLLFADVQMLTGVNVEKAANEKLPDLLDKIGDNNQFLSDIIPIRCIKILGSIFNDPWKHYLCATDQ</sequence>
<accession>A0A814KNU4</accession>
<dbReference type="EMBL" id="CAJOBC010004304">
    <property type="protein sequence ID" value="CAF3822677.1"/>
    <property type="molecule type" value="Genomic_DNA"/>
</dbReference>
<organism evidence="2 5">
    <name type="scientific">Didymodactylos carnosus</name>
    <dbReference type="NCBI Taxonomy" id="1234261"/>
    <lineage>
        <taxon>Eukaryota</taxon>
        <taxon>Metazoa</taxon>
        <taxon>Spiralia</taxon>
        <taxon>Gnathifera</taxon>
        <taxon>Rotifera</taxon>
        <taxon>Eurotatoria</taxon>
        <taxon>Bdelloidea</taxon>
        <taxon>Philodinida</taxon>
        <taxon>Philodinidae</taxon>
        <taxon>Didymodactylos</taxon>
    </lineage>
</organism>
<reference evidence="2" key="1">
    <citation type="submission" date="2021-02" db="EMBL/GenBank/DDBJ databases">
        <authorList>
            <person name="Nowell W R."/>
        </authorList>
    </citation>
    <scope>NUCLEOTIDE SEQUENCE</scope>
</reference>
<dbReference type="EMBL" id="CAJOBA010001846">
    <property type="protein sequence ID" value="CAF3617247.1"/>
    <property type="molecule type" value="Genomic_DNA"/>
</dbReference>
<dbReference type="Proteomes" id="UP000682733">
    <property type="component" value="Unassembled WGS sequence"/>
</dbReference>
<feature type="non-terminal residue" evidence="2">
    <location>
        <position position="180"/>
    </location>
</feature>
<proteinExistence type="predicted"/>
<evidence type="ECO:0000313" key="4">
    <source>
        <dbReference type="EMBL" id="CAF3822677.1"/>
    </source>
</evidence>
<evidence type="ECO:0000313" key="2">
    <source>
        <dbReference type="EMBL" id="CAF1053341.1"/>
    </source>
</evidence>
<dbReference type="EMBL" id="CAJNOK010001846">
    <property type="protein sequence ID" value="CAF0832633.1"/>
    <property type="molecule type" value="Genomic_DNA"/>
</dbReference>
<protein>
    <submittedName>
        <fullName evidence="2">Uncharacterized protein</fullName>
    </submittedName>
</protein>
<evidence type="ECO:0000313" key="1">
    <source>
        <dbReference type="EMBL" id="CAF0832633.1"/>
    </source>
</evidence>
<evidence type="ECO:0000313" key="5">
    <source>
        <dbReference type="Proteomes" id="UP000663829"/>
    </source>
</evidence>
<dbReference type="Proteomes" id="UP000663829">
    <property type="component" value="Unassembled WGS sequence"/>
</dbReference>
<dbReference type="Proteomes" id="UP000677228">
    <property type="component" value="Unassembled WGS sequence"/>
</dbReference>
<name>A0A814KNU4_9BILA</name>
<dbReference type="OrthoDB" id="10604015at2759"/>
<dbReference type="Proteomes" id="UP000681722">
    <property type="component" value="Unassembled WGS sequence"/>
</dbReference>
<dbReference type="AlphaFoldDB" id="A0A814KNU4"/>